<sequence>MDSSARVSLGCEACRKRKRKCDGFRPACSFCRARDRACEYTTENRIKRRVDPDYVRTLEDQIAMLKEELAQAQPSKRIILEEDVVHADGDGAVAIPPSMTTAMEDVSALVWRMSLDSNGDASFIGPSGNFCFPVPHWDNADFRGDRKATSVSSVQALWSDQVSMPGVTSHLLDLFARFINPIQQFVDRETLDQLRDDHLSPGLRLVKTAAVAAGALFADDPQSKALDMHIRLHTVWRILLSPQDKQDSQEAEGSEKKGIKSSVTHRSGDMSPSHE</sequence>
<evidence type="ECO:0000256" key="3">
    <source>
        <dbReference type="ARBA" id="ARBA00023015"/>
    </source>
</evidence>
<dbReference type="InterPro" id="IPR001138">
    <property type="entry name" value="Zn2Cys6_DnaBD"/>
</dbReference>
<evidence type="ECO:0000256" key="4">
    <source>
        <dbReference type="ARBA" id="ARBA00023125"/>
    </source>
</evidence>
<dbReference type="AlphaFoldDB" id="A0A319EHF1"/>
<reference evidence="9 10" key="1">
    <citation type="submission" date="2018-02" db="EMBL/GenBank/DDBJ databases">
        <title>The genomes of Aspergillus section Nigri reveals drivers in fungal speciation.</title>
        <authorList>
            <consortium name="DOE Joint Genome Institute"/>
            <person name="Vesth T.C."/>
            <person name="Nybo J."/>
            <person name="Theobald S."/>
            <person name="Brandl J."/>
            <person name="Frisvad J.C."/>
            <person name="Nielsen K.F."/>
            <person name="Lyhne E.K."/>
            <person name="Kogle M.E."/>
            <person name="Kuo A."/>
            <person name="Riley R."/>
            <person name="Clum A."/>
            <person name="Nolan M."/>
            <person name="Lipzen A."/>
            <person name="Salamov A."/>
            <person name="Henrissat B."/>
            <person name="Wiebenga A."/>
            <person name="De vries R.P."/>
            <person name="Grigoriev I.V."/>
            <person name="Mortensen U.H."/>
            <person name="Andersen M.R."/>
            <person name="Baker S.E."/>
        </authorList>
    </citation>
    <scope>NUCLEOTIDE SEQUENCE [LARGE SCALE GENOMIC DNA]</scope>
    <source>
        <strain evidence="9 10">CBS 121057</strain>
    </source>
</reference>
<accession>A0A319EHF1</accession>
<dbReference type="SUPFAM" id="SSF57701">
    <property type="entry name" value="Zn2/Cys6 DNA-binding domain"/>
    <property type="match status" value="1"/>
</dbReference>
<dbReference type="InterPro" id="IPR050815">
    <property type="entry name" value="TF_fung"/>
</dbReference>
<dbReference type="GO" id="GO:0000981">
    <property type="term" value="F:DNA-binding transcription factor activity, RNA polymerase II-specific"/>
    <property type="evidence" value="ECO:0007669"/>
    <property type="project" value="InterPro"/>
</dbReference>
<dbReference type="STRING" id="1448318.A0A319EHF1"/>
<proteinExistence type="predicted"/>
<dbReference type="EMBL" id="KZ826325">
    <property type="protein sequence ID" value="PYI09756.1"/>
    <property type="molecule type" value="Genomic_DNA"/>
</dbReference>
<evidence type="ECO:0000256" key="7">
    <source>
        <dbReference type="SAM" id="MobiDB-lite"/>
    </source>
</evidence>
<keyword evidence="6" id="KW-0539">Nucleus</keyword>
<dbReference type="PROSITE" id="PS00463">
    <property type="entry name" value="ZN2_CY6_FUNGAL_1"/>
    <property type="match status" value="1"/>
</dbReference>
<keyword evidence="3" id="KW-0805">Transcription regulation</keyword>
<dbReference type="GO" id="GO:0005634">
    <property type="term" value="C:nucleus"/>
    <property type="evidence" value="ECO:0007669"/>
    <property type="project" value="UniProtKB-SubCell"/>
</dbReference>
<dbReference type="GO" id="GO:0003677">
    <property type="term" value="F:DNA binding"/>
    <property type="evidence" value="ECO:0007669"/>
    <property type="project" value="UniProtKB-KW"/>
</dbReference>
<evidence type="ECO:0000259" key="8">
    <source>
        <dbReference type="PROSITE" id="PS50048"/>
    </source>
</evidence>
<evidence type="ECO:0000313" key="10">
    <source>
        <dbReference type="Proteomes" id="UP000248423"/>
    </source>
</evidence>
<evidence type="ECO:0000313" key="9">
    <source>
        <dbReference type="EMBL" id="PYI09756.1"/>
    </source>
</evidence>
<dbReference type="OrthoDB" id="10249920at2759"/>
<dbReference type="Proteomes" id="UP000248423">
    <property type="component" value="Unassembled WGS sequence"/>
</dbReference>
<dbReference type="InterPro" id="IPR036864">
    <property type="entry name" value="Zn2-C6_fun-type_DNA-bd_sf"/>
</dbReference>
<dbReference type="GO" id="GO:0008270">
    <property type="term" value="F:zinc ion binding"/>
    <property type="evidence" value="ECO:0007669"/>
    <property type="project" value="InterPro"/>
</dbReference>
<keyword evidence="10" id="KW-1185">Reference proteome</keyword>
<dbReference type="CDD" id="cd00067">
    <property type="entry name" value="GAL4"/>
    <property type="match status" value="1"/>
</dbReference>
<dbReference type="PROSITE" id="PS50048">
    <property type="entry name" value="ZN2_CY6_FUNGAL_2"/>
    <property type="match status" value="1"/>
</dbReference>
<protein>
    <recommendedName>
        <fullName evidence="8">Zn(2)-C6 fungal-type domain-containing protein</fullName>
    </recommendedName>
</protein>
<gene>
    <name evidence="9" type="ORF">BO78DRAFT_415316</name>
</gene>
<evidence type="ECO:0000256" key="6">
    <source>
        <dbReference type="ARBA" id="ARBA00023242"/>
    </source>
</evidence>
<keyword evidence="4" id="KW-0238">DNA-binding</keyword>
<name>A0A319EHF1_ASPSB</name>
<feature type="region of interest" description="Disordered" evidence="7">
    <location>
        <begin position="243"/>
        <end position="275"/>
    </location>
</feature>
<evidence type="ECO:0000256" key="5">
    <source>
        <dbReference type="ARBA" id="ARBA00023163"/>
    </source>
</evidence>
<dbReference type="VEuPathDB" id="FungiDB:BO78DRAFT_415316"/>
<feature type="domain" description="Zn(2)-C6 fungal-type" evidence="8">
    <location>
        <begin position="10"/>
        <end position="40"/>
    </location>
</feature>
<evidence type="ECO:0000256" key="2">
    <source>
        <dbReference type="ARBA" id="ARBA00022723"/>
    </source>
</evidence>
<dbReference type="SMART" id="SM00066">
    <property type="entry name" value="GAL4"/>
    <property type="match status" value="1"/>
</dbReference>
<dbReference type="Pfam" id="PF00172">
    <property type="entry name" value="Zn_clus"/>
    <property type="match status" value="1"/>
</dbReference>
<keyword evidence="2" id="KW-0479">Metal-binding</keyword>
<dbReference type="PANTHER" id="PTHR47338:SF5">
    <property type="entry name" value="ZN(II)2CYS6 TRANSCRIPTION FACTOR (EUROFUNG)"/>
    <property type="match status" value="1"/>
</dbReference>
<dbReference type="Gene3D" id="4.10.240.10">
    <property type="entry name" value="Zn(2)-C6 fungal-type DNA-binding domain"/>
    <property type="match status" value="1"/>
</dbReference>
<organism evidence="9 10">
    <name type="scientific">Aspergillus sclerotiicarbonarius (strain CBS 121057 / IBT 28362)</name>
    <dbReference type="NCBI Taxonomy" id="1448318"/>
    <lineage>
        <taxon>Eukaryota</taxon>
        <taxon>Fungi</taxon>
        <taxon>Dikarya</taxon>
        <taxon>Ascomycota</taxon>
        <taxon>Pezizomycotina</taxon>
        <taxon>Eurotiomycetes</taxon>
        <taxon>Eurotiomycetidae</taxon>
        <taxon>Eurotiales</taxon>
        <taxon>Aspergillaceae</taxon>
        <taxon>Aspergillus</taxon>
        <taxon>Aspergillus subgen. Circumdati</taxon>
    </lineage>
</organism>
<feature type="compositionally biased region" description="Basic and acidic residues" evidence="7">
    <location>
        <begin position="266"/>
        <end position="275"/>
    </location>
</feature>
<dbReference type="GO" id="GO:0009893">
    <property type="term" value="P:positive regulation of metabolic process"/>
    <property type="evidence" value="ECO:0007669"/>
    <property type="project" value="UniProtKB-ARBA"/>
</dbReference>
<feature type="compositionally biased region" description="Basic and acidic residues" evidence="7">
    <location>
        <begin position="244"/>
        <end position="258"/>
    </location>
</feature>
<dbReference type="PANTHER" id="PTHR47338">
    <property type="entry name" value="ZN(II)2CYS6 TRANSCRIPTION FACTOR (EUROFUNG)-RELATED"/>
    <property type="match status" value="1"/>
</dbReference>
<evidence type="ECO:0000256" key="1">
    <source>
        <dbReference type="ARBA" id="ARBA00004123"/>
    </source>
</evidence>
<comment type="subcellular location">
    <subcellularLocation>
        <location evidence="1">Nucleus</location>
    </subcellularLocation>
</comment>
<keyword evidence="5" id="KW-0804">Transcription</keyword>